<comment type="caution">
    <text evidence="4">The sequence shown here is derived from an EMBL/GenBank/DDBJ whole genome shotgun (WGS) entry which is preliminary data.</text>
</comment>
<evidence type="ECO:0000256" key="1">
    <source>
        <dbReference type="PROSITE-ProRule" id="PRU00047"/>
    </source>
</evidence>
<name>A0A8X6K657_TRICU</name>
<dbReference type="PROSITE" id="PS50158">
    <property type="entry name" value="ZF_CCHC"/>
    <property type="match status" value="1"/>
</dbReference>
<sequence length="382" mass="43926">MSEDLSKLKKKRTAVRSMLTKLINKIEVTINNENGPVDQFEALLEQLKEKERNLNSLNELIEDILSVDTITEDMEASEEIKEKIIFWKTKLSSKIKRINSDSIQVDTVSRNIQVIDSNSSEKKMAYLGKAKKKDLFLVAIELGETVSEDMIVIELKQIIIGSKHYEDEFVKNLLESIMTERIENEYLEKQTLAREIQLEKEAREREFQILQQNKEIEKQQLELECLRAKQNTVVTKSGTHLKNHNDARNSGKAPEWNFDKRKRLQCYECGSFNHLRPQCPNLKTHKADLCQIGVKSEGSLLDPYTLEGRVNGFRMSILRDTGATVDVICQKYVGRDRMKGEHVWVRHLLDDHMTCLPVAEVDIECDLGKVTSKAAVIGNHLD</sequence>
<feature type="coiled-coil region" evidence="2">
    <location>
        <begin position="37"/>
        <end position="67"/>
    </location>
</feature>
<proteinExistence type="predicted"/>
<keyword evidence="1" id="KW-0479">Metal-binding</keyword>
<dbReference type="OrthoDB" id="6436321at2759"/>
<evidence type="ECO:0000259" key="3">
    <source>
        <dbReference type="PROSITE" id="PS50158"/>
    </source>
</evidence>
<keyword evidence="2" id="KW-0175">Coiled coil</keyword>
<feature type="coiled-coil region" evidence="2">
    <location>
        <begin position="193"/>
        <end position="231"/>
    </location>
</feature>
<gene>
    <name evidence="4" type="primary">pol_436</name>
    <name evidence="4" type="ORF">TNCT_366871</name>
</gene>
<accession>A0A8X6K657</accession>
<evidence type="ECO:0000313" key="5">
    <source>
        <dbReference type="Proteomes" id="UP000887116"/>
    </source>
</evidence>
<feature type="domain" description="CCHC-type" evidence="3">
    <location>
        <begin position="266"/>
        <end position="281"/>
    </location>
</feature>
<keyword evidence="5" id="KW-1185">Reference proteome</keyword>
<protein>
    <submittedName>
        <fullName evidence="4">Retrovirus-related Pol polyprotein from transposon 297</fullName>
    </submittedName>
</protein>
<dbReference type="GO" id="GO:0003676">
    <property type="term" value="F:nucleic acid binding"/>
    <property type="evidence" value="ECO:0007669"/>
    <property type="project" value="InterPro"/>
</dbReference>
<evidence type="ECO:0000256" key="2">
    <source>
        <dbReference type="SAM" id="Coils"/>
    </source>
</evidence>
<dbReference type="InterPro" id="IPR001878">
    <property type="entry name" value="Znf_CCHC"/>
</dbReference>
<dbReference type="EMBL" id="BMAO01010291">
    <property type="protein sequence ID" value="GFQ66200.1"/>
    <property type="molecule type" value="Genomic_DNA"/>
</dbReference>
<organism evidence="4 5">
    <name type="scientific">Trichonephila clavata</name>
    <name type="common">Joro spider</name>
    <name type="synonym">Nephila clavata</name>
    <dbReference type="NCBI Taxonomy" id="2740835"/>
    <lineage>
        <taxon>Eukaryota</taxon>
        <taxon>Metazoa</taxon>
        <taxon>Ecdysozoa</taxon>
        <taxon>Arthropoda</taxon>
        <taxon>Chelicerata</taxon>
        <taxon>Arachnida</taxon>
        <taxon>Araneae</taxon>
        <taxon>Araneomorphae</taxon>
        <taxon>Entelegynae</taxon>
        <taxon>Araneoidea</taxon>
        <taxon>Nephilidae</taxon>
        <taxon>Trichonephila</taxon>
    </lineage>
</organism>
<evidence type="ECO:0000313" key="4">
    <source>
        <dbReference type="EMBL" id="GFQ66200.1"/>
    </source>
</evidence>
<dbReference type="AlphaFoldDB" id="A0A8X6K657"/>
<reference evidence="4" key="1">
    <citation type="submission" date="2020-07" db="EMBL/GenBank/DDBJ databases">
        <title>Multicomponent nature underlies the extraordinary mechanical properties of spider dragline silk.</title>
        <authorList>
            <person name="Kono N."/>
            <person name="Nakamura H."/>
            <person name="Mori M."/>
            <person name="Yoshida Y."/>
            <person name="Ohtoshi R."/>
            <person name="Malay A.D."/>
            <person name="Moran D.A.P."/>
            <person name="Tomita M."/>
            <person name="Numata K."/>
            <person name="Arakawa K."/>
        </authorList>
    </citation>
    <scope>NUCLEOTIDE SEQUENCE</scope>
</reference>
<keyword evidence="1" id="KW-0862">Zinc</keyword>
<dbReference type="GO" id="GO:0008270">
    <property type="term" value="F:zinc ion binding"/>
    <property type="evidence" value="ECO:0007669"/>
    <property type="project" value="UniProtKB-KW"/>
</dbReference>
<dbReference type="Proteomes" id="UP000887116">
    <property type="component" value="Unassembled WGS sequence"/>
</dbReference>
<keyword evidence="1" id="KW-0863">Zinc-finger</keyword>